<accession>A0A0S7XMZ8</accession>
<evidence type="ECO:0000313" key="4">
    <source>
        <dbReference type="Proteomes" id="UP000052020"/>
    </source>
</evidence>
<dbReference type="InterPro" id="IPR043519">
    <property type="entry name" value="NT_sf"/>
</dbReference>
<evidence type="ECO:0000259" key="2">
    <source>
        <dbReference type="Pfam" id="PF13228"/>
    </source>
</evidence>
<dbReference type="Proteomes" id="UP000052020">
    <property type="component" value="Unassembled WGS sequence"/>
</dbReference>
<dbReference type="InterPro" id="IPR002934">
    <property type="entry name" value="Polymerase_NTP_transf_dom"/>
</dbReference>
<protein>
    <recommendedName>
        <fullName evidence="5">DUF4037 domain-containing protein</fullName>
    </recommendedName>
</protein>
<dbReference type="SUPFAM" id="SSF81301">
    <property type="entry name" value="Nucleotidyltransferase"/>
    <property type="match status" value="1"/>
</dbReference>
<evidence type="ECO:0000313" key="3">
    <source>
        <dbReference type="EMBL" id="KPJ63615.1"/>
    </source>
</evidence>
<gene>
    <name evidence="3" type="ORF">AMK68_03470</name>
</gene>
<name>A0A0S7XMZ8_9BACT</name>
<comment type="caution">
    <text evidence="3">The sequence shown here is derived from an EMBL/GenBank/DDBJ whole genome shotgun (WGS) entry which is preliminary data.</text>
</comment>
<evidence type="ECO:0000259" key="1">
    <source>
        <dbReference type="Pfam" id="PF01909"/>
    </source>
</evidence>
<dbReference type="InterPro" id="IPR025117">
    <property type="entry name" value="DUF4037"/>
</dbReference>
<dbReference type="Pfam" id="PF01909">
    <property type="entry name" value="NTP_transf_2"/>
    <property type="match status" value="1"/>
</dbReference>
<reference evidence="3 4" key="1">
    <citation type="journal article" date="2015" name="Microbiome">
        <title>Genomic resolution of linkages in carbon, nitrogen, and sulfur cycling among widespread estuary sediment bacteria.</title>
        <authorList>
            <person name="Baker B.J."/>
            <person name="Lazar C.S."/>
            <person name="Teske A.P."/>
            <person name="Dick G.J."/>
        </authorList>
    </citation>
    <scope>NUCLEOTIDE SEQUENCE [LARGE SCALE GENOMIC DNA]</scope>
    <source>
        <strain evidence="3">DG_56</strain>
    </source>
</reference>
<feature type="domain" description="DUF4037" evidence="2">
    <location>
        <begin position="124"/>
        <end position="218"/>
    </location>
</feature>
<proteinExistence type="predicted"/>
<feature type="domain" description="Polymerase nucleotidyl transferase" evidence="1">
    <location>
        <begin position="37"/>
        <end position="78"/>
    </location>
</feature>
<dbReference type="GO" id="GO:0016779">
    <property type="term" value="F:nucleotidyltransferase activity"/>
    <property type="evidence" value="ECO:0007669"/>
    <property type="project" value="InterPro"/>
</dbReference>
<dbReference type="EMBL" id="LIZY01000072">
    <property type="protein sequence ID" value="KPJ63615.1"/>
    <property type="molecule type" value="Genomic_DNA"/>
</dbReference>
<organism evidence="3 4">
    <name type="scientific">candidate division KD3-62 bacterium DG_56</name>
    <dbReference type="NCBI Taxonomy" id="1704032"/>
    <lineage>
        <taxon>Bacteria</taxon>
        <taxon>candidate division KD3-62</taxon>
    </lineage>
</organism>
<dbReference type="AlphaFoldDB" id="A0A0S7XMZ8"/>
<dbReference type="Pfam" id="PF13228">
    <property type="entry name" value="DUF4037"/>
    <property type="match status" value="1"/>
</dbReference>
<sequence length="311" mass="34715">MTNALRDTGVDPEALQRYIDEQIYTVPGTGRHREEFSILLTGSRAIGMAGPESDVDIDVVCPREVYDSVLRACYEAGIIKAQRSFLCVLQGDDWDRYYGEQMGRPHFSLTPLDRVEDQFREYEDVSLWIWTNAKIITDPGNQFGRIVDSFRGYPRDVLVTKAKYHWLQAAYASITLDPGHPRDEDLLAAAAAALTTVNELLRFFFVVEGKPFPYAKWLMPGARLTTLGKEFCSLLQRAVDLVTGKESAEDSVWQRRDGAMALLLSPGSPEACRLEEACQKAMLAAGVDPQWVEADYANIDELLSGDLGPAP</sequence>
<evidence type="ECO:0008006" key="5">
    <source>
        <dbReference type="Google" id="ProtNLM"/>
    </source>
</evidence>